<gene>
    <name evidence="2" type="ORF">GCM10011591_12790</name>
</gene>
<evidence type="ECO:0000313" key="3">
    <source>
        <dbReference type="Proteomes" id="UP000612956"/>
    </source>
</evidence>
<sequence>MTGTLVGFSAGYLIEHVPPTQSASYSAGSALFATGPMTVVGIGVLTAILAMCLLRWRCLRFRSASIAGLFGFAVLGGLSALPAPREWNELPIAAGVGVGLLIVPAVALPRSRVWFGLSIVIGLVLGRRFDELLGSDAGRLINYVDGPFIPDGVAFTSIALATALAIAVAGSAFSRADVEFDASPRLVAVSAAIPLAIGVALRLSDQLDWASTTSALGWITILLALVVAAFVAVLCRLLPTHSGISVASWSAAAAALSVVSAATIEPKNVLWGHEPSRAGFLGAAAVLALGGYCGRRWSRPLVAVGLCAAAVLSYGVAQLLSGGQVAACGAVLFAVGFAVAASFPTTPILLISLPTFVAFGLLASRVLATWFAPPVPRIADYYGPTAAHVTLGFAITDQGGSGDFGWTAYAVESGAAPHYSWVGLLAALLVIVTCAFLVAVRAGNSPRTTN</sequence>
<feature type="transmembrane region" description="Helical" evidence="1">
    <location>
        <begin position="276"/>
        <end position="294"/>
    </location>
</feature>
<protein>
    <submittedName>
        <fullName evidence="2">Uncharacterized protein</fullName>
    </submittedName>
</protein>
<keyword evidence="1" id="KW-0472">Membrane</keyword>
<feature type="transmembrane region" description="Helical" evidence="1">
    <location>
        <begin position="419"/>
        <end position="440"/>
    </location>
</feature>
<feature type="transmembrane region" description="Helical" evidence="1">
    <location>
        <begin position="323"/>
        <end position="341"/>
    </location>
</feature>
<proteinExistence type="predicted"/>
<dbReference type="Proteomes" id="UP000612956">
    <property type="component" value="Unassembled WGS sequence"/>
</dbReference>
<feature type="transmembrane region" description="Helical" evidence="1">
    <location>
        <begin position="66"/>
        <end position="84"/>
    </location>
</feature>
<feature type="transmembrane region" description="Helical" evidence="1">
    <location>
        <begin position="113"/>
        <end position="129"/>
    </location>
</feature>
<organism evidence="2 3">
    <name type="scientific">Nocardia camponoti</name>
    <dbReference type="NCBI Taxonomy" id="1616106"/>
    <lineage>
        <taxon>Bacteria</taxon>
        <taxon>Bacillati</taxon>
        <taxon>Actinomycetota</taxon>
        <taxon>Actinomycetes</taxon>
        <taxon>Mycobacteriales</taxon>
        <taxon>Nocardiaceae</taxon>
        <taxon>Nocardia</taxon>
    </lineage>
</organism>
<feature type="transmembrane region" description="Helical" evidence="1">
    <location>
        <begin position="90"/>
        <end position="108"/>
    </location>
</feature>
<feature type="transmembrane region" description="Helical" evidence="1">
    <location>
        <begin position="246"/>
        <end position="264"/>
    </location>
</feature>
<keyword evidence="1" id="KW-1133">Transmembrane helix</keyword>
<keyword evidence="3" id="KW-1185">Reference proteome</keyword>
<name>A0A917QCD6_9NOCA</name>
<dbReference type="AlphaFoldDB" id="A0A917QCD6"/>
<feature type="transmembrane region" description="Helical" evidence="1">
    <location>
        <begin position="215"/>
        <end position="234"/>
    </location>
</feature>
<reference evidence="2" key="2">
    <citation type="submission" date="2020-09" db="EMBL/GenBank/DDBJ databases">
        <authorList>
            <person name="Sun Q."/>
            <person name="Zhou Y."/>
        </authorList>
    </citation>
    <scope>NUCLEOTIDE SEQUENCE</scope>
    <source>
        <strain evidence="2">CGMCC 4.7278</strain>
    </source>
</reference>
<feature type="transmembrane region" description="Helical" evidence="1">
    <location>
        <begin position="32"/>
        <end position="54"/>
    </location>
</feature>
<evidence type="ECO:0000256" key="1">
    <source>
        <dbReference type="SAM" id="Phobius"/>
    </source>
</evidence>
<feature type="transmembrane region" description="Helical" evidence="1">
    <location>
        <begin position="186"/>
        <end position="203"/>
    </location>
</feature>
<dbReference type="EMBL" id="BMMW01000001">
    <property type="protein sequence ID" value="GGK42604.1"/>
    <property type="molecule type" value="Genomic_DNA"/>
</dbReference>
<feature type="transmembrane region" description="Helical" evidence="1">
    <location>
        <begin position="153"/>
        <end position="174"/>
    </location>
</feature>
<accession>A0A917QCD6</accession>
<feature type="transmembrane region" description="Helical" evidence="1">
    <location>
        <begin position="301"/>
        <end position="317"/>
    </location>
</feature>
<evidence type="ECO:0000313" key="2">
    <source>
        <dbReference type="EMBL" id="GGK42604.1"/>
    </source>
</evidence>
<reference evidence="2" key="1">
    <citation type="journal article" date="2014" name="Int. J. Syst. Evol. Microbiol.">
        <title>Complete genome sequence of Corynebacterium casei LMG S-19264T (=DSM 44701T), isolated from a smear-ripened cheese.</title>
        <authorList>
            <consortium name="US DOE Joint Genome Institute (JGI-PGF)"/>
            <person name="Walter F."/>
            <person name="Albersmeier A."/>
            <person name="Kalinowski J."/>
            <person name="Ruckert C."/>
        </authorList>
    </citation>
    <scope>NUCLEOTIDE SEQUENCE</scope>
    <source>
        <strain evidence="2">CGMCC 4.7278</strain>
    </source>
</reference>
<keyword evidence="1" id="KW-0812">Transmembrane</keyword>
<comment type="caution">
    <text evidence="2">The sequence shown here is derived from an EMBL/GenBank/DDBJ whole genome shotgun (WGS) entry which is preliminary data.</text>
</comment>
<feature type="transmembrane region" description="Helical" evidence="1">
    <location>
        <begin position="348"/>
        <end position="372"/>
    </location>
</feature>